<keyword evidence="7 9" id="KW-0521">NADP</keyword>
<evidence type="ECO:0000259" key="10">
    <source>
        <dbReference type="PROSITE" id="PS50902"/>
    </source>
</evidence>
<evidence type="ECO:0000256" key="7">
    <source>
        <dbReference type="ARBA" id="ARBA00022857"/>
    </source>
</evidence>
<keyword evidence="6 9" id="KW-0274">FAD</keyword>
<dbReference type="Gene3D" id="1.20.990.10">
    <property type="entry name" value="NADPH-cytochrome p450 Reductase, Chain A, domain 3"/>
    <property type="match status" value="1"/>
</dbReference>
<comment type="similarity">
    <text evidence="9">In the N-terminal section; belongs to the flavodoxin family.</text>
</comment>
<dbReference type="FunFam" id="3.40.50.360:FF:000034">
    <property type="entry name" value="NADPH-dependent diflavin oxidoreductase 1"/>
    <property type="match status" value="1"/>
</dbReference>
<comment type="similarity">
    <text evidence="9">In the C-terminal section; belongs to the flavoprotein pyridine nucleotide cytochrome reductase family.</text>
</comment>
<comment type="cofactor">
    <cofactor evidence="2 9">
        <name>FAD</name>
        <dbReference type="ChEBI" id="CHEBI:57692"/>
    </cofactor>
</comment>
<dbReference type="InterPro" id="IPR017927">
    <property type="entry name" value="FAD-bd_FR_type"/>
</dbReference>
<evidence type="ECO:0000259" key="11">
    <source>
        <dbReference type="PROSITE" id="PS51384"/>
    </source>
</evidence>
<dbReference type="FunFam" id="3.40.50.80:FF:000032">
    <property type="entry name" value="NADPH-dependent diflavin oxidoreductase 1"/>
    <property type="match status" value="1"/>
</dbReference>
<dbReference type="GO" id="GO:0016651">
    <property type="term" value="F:oxidoreductase activity, acting on NAD(P)H"/>
    <property type="evidence" value="ECO:0007669"/>
    <property type="project" value="UniProtKB-UniRule"/>
</dbReference>
<dbReference type="Gene3D" id="2.40.30.10">
    <property type="entry name" value="Translation factors"/>
    <property type="match status" value="1"/>
</dbReference>
<feature type="domain" description="FAD-binding FR-type" evidence="11">
    <location>
        <begin position="220"/>
        <end position="467"/>
    </location>
</feature>
<evidence type="ECO:0000256" key="8">
    <source>
        <dbReference type="ARBA" id="ARBA00023002"/>
    </source>
</evidence>
<dbReference type="HAMAP" id="MF_03178">
    <property type="entry name" value="NDOR1"/>
    <property type="match status" value="1"/>
</dbReference>
<accession>A0A6A6UV01</accession>
<keyword evidence="3 9" id="KW-0963">Cytoplasm</keyword>
<dbReference type="PRINTS" id="PR00369">
    <property type="entry name" value="FLAVODOXIN"/>
</dbReference>
<comment type="function">
    <text evidence="9">NADPH-dependent reductase which is a central component of the cytosolic iron-sulfur (Fe-S) protein assembly (CIA) machinery. Transfers electrons from NADPH via its FAD and FMN prosthetic groups to the [2Fe-2S] cluster of DRE2, another key component of the CIA machinery. In turn, this reduced cluster provides electrons for assembly of cytosolic iron-sulfur cluster proteins. Positively controls H(2)O(2)-induced cell death.</text>
</comment>
<dbReference type="PRINTS" id="PR00371">
    <property type="entry name" value="FPNCR"/>
</dbReference>
<organism evidence="12 13">
    <name type="scientific">Microthyrium microscopicum</name>
    <dbReference type="NCBI Taxonomy" id="703497"/>
    <lineage>
        <taxon>Eukaryota</taxon>
        <taxon>Fungi</taxon>
        <taxon>Dikarya</taxon>
        <taxon>Ascomycota</taxon>
        <taxon>Pezizomycotina</taxon>
        <taxon>Dothideomycetes</taxon>
        <taxon>Dothideomycetes incertae sedis</taxon>
        <taxon>Microthyriales</taxon>
        <taxon>Microthyriaceae</taxon>
        <taxon>Microthyrium</taxon>
    </lineage>
</organism>
<protein>
    <recommendedName>
        <fullName evidence="9">NADPH-dependent diflavin oxidoreductase 1</fullName>
        <ecNumber evidence="9">1.18.1.-</ecNumber>
    </recommendedName>
    <alternativeName>
        <fullName evidence="9">NADPH-dependent FMN and FAD-containing oxidoreductase</fullName>
    </alternativeName>
</protein>
<reference evidence="12" key="1">
    <citation type="journal article" date="2020" name="Stud. Mycol.">
        <title>101 Dothideomycetes genomes: a test case for predicting lifestyles and emergence of pathogens.</title>
        <authorList>
            <person name="Haridas S."/>
            <person name="Albert R."/>
            <person name="Binder M."/>
            <person name="Bloem J."/>
            <person name="Labutti K."/>
            <person name="Salamov A."/>
            <person name="Andreopoulos B."/>
            <person name="Baker S."/>
            <person name="Barry K."/>
            <person name="Bills G."/>
            <person name="Bluhm B."/>
            <person name="Cannon C."/>
            <person name="Castanera R."/>
            <person name="Culley D."/>
            <person name="Daum C."/>
            <person name="Ezra D."/>
            <person name="Gonzalez J."/>
            <person name="Henrissat B."/>
            <person name="Kuo A."/>
            <person name="Liang C."/>
            <person name="Lipzen A."/>
            <person name="Lutzoni F."/>
            <person name="Magnuson J."/>
            <person name="Mondo S."/>
            <person name="Nolan M."/>
            <person name="Ohm R."/>
            <person name="Pangilinan J."/>
            <person name="Park H.-J."/>
            <person name="Ramirez L."/>
            <person name="Alfaro M."/>
            <person name="Sun H."/>
            <person name="Tritt A."/>
            <person name="Yoshinaga Y."/>
            <person name="Zwiers L.-H."/>
            <person name="Turgeon B."/>
            <person name="Goodwin S."/>
            <person name="Spatafora J."/>
            <person name="Crous P."/>
            <person name="Grigoriev I."/>
        </authorList>
    </citation>
    <scope>NUCLEOTIDE SEQUENCE</scope>
    <source>
        <strain evidence="12">CBS 115976</strain>
    </source>
</reference>
<dbReference type="GO" id="GO:0050660">
    <property type="term" value="F:flavin adenine dinucleotide binding"/>
    <property type="evidence" value="ECO:0007669"/>
    <property type="project" value="UniProtKB-UniRule"/>
</dbReference>
<comment type="cofactor">
    <cofactor evidence="1 9">
        <name>FMN</name>
        <dbReference type="ChEBI" id="CHEBI:58210"/>
    </cofactor>
</comment>
<sequence length="615" mass="69282">MTAQIAEARKALVLYGSETGNAQDIAEELGRICERLRFATSVCELDSIDIRHLPRYKIVLFVVSTTGQGELPINSRKFWKVIRSARLPPGCLKTVRFSSFGLGDSSYPKFNWAHRKLYNRLVQLGAHAICNRGESDEQFPDGIDGTFVPWSVELRKRLLEEYPLPDSVEPIPDYIPIEPKWTLDFVDTDAASRETSALLPRNGAGTGIQDLPTTDLITIPNSLTATIVANTRITAASHFQDTRHIILTIPGKHDYPPGATATIYPKNFPSDVSDFLSLMHWNDIADNPIQFVASTPEAARESRPPLAPSILLTLRSLLTSHLDIMAIPRRSFFGQLQQYTTDEMHLERLQEFTSPELIDELYDYTTRPRRSILEAISDFPSVRLPWQKICSVIPMMRGRQFSIAKPVNTPAEPTETRIDLLIAIVRYRTIIKRIRNGVATRYIATLQPGTQISITLQDGGLGIKRDGNRLPVVMVAPGTGVAPMRALAWERYLHTSSAINVQDLLFFGCRNKSLDEYFGHEWSNLGVEMLGAYSRDQREKVYVQDMIRQQSARVFSLLAERGGIVFVCGSSGRMPQAVRQALTDVFVKEGAMVIEDAEEFLKRLEKEGRYLQETW</sequence>
<feature type="binding site" evidence="9">
    <location>
        <begin position="534"/>
        <end position="535"/>
    </location>
    <ligand>
        <name>NADP(+)</name>
        <dbReference type="ChEBI" id="CHEBI:58349"/>
    </ligand>
</feature>
<comment type="similarity">
    <text evidence="9">Belongs to the NADPH-dependent diflavin oxidoreductase NDOR1 family.</text>
</comment>
<dbReference type="InterPro" id="IPR039261">
    <property type="entry name" value="FNR_nucleotide-bd"/>
</dbReference>
<feature type="binding site" evidence="9">
    <location>
        <position position="479"/>
    </location>
    <ligand>
        <name>NADP(+)</name>
        <dbReference type="ChEBI" id="CHEBI:58349"/>
    </ligand>
</feature>
<dbReference type="Gene3D" id="3.40.50.80">
    <property type="entry name" value="Nucleotide-binding domain of ferredoxin-NADP reductase (FNR) module"/>
    <property type="match status" value="1"/>
</dbReference>
<dbReference type="Pfam" id="PF00258">
    <property type="entry name" value="Flavodoxin_1"/>
    <property type="match status" value="1"/>
</dbReference>
<evidence type="ECO:0000256" key="9">
    <source>
        <dbReference type="HAMAP-Rule" id="MF_03178"/>
    </source>
</evidence>
<evidence type="ECO:0000256" key="2">
    <source>
        <dbReference type="ARBA" id="ARBA00001974"/>
    </source>
</evidence>
<dbReference type="Pfam" id="PF00667">
    <property type="entry name" value="FAD_binding_1"/>
    <property type="match status" value="1"/>
</dbReference>
<comment type="subunit">
    <text evidence="9">Interacts with DRE2; as part of the cytosolic iron-sulfur (Fe-S) protein assembly (CIA) machinery.</text>
</comment>
<feature type="binding site" evidence="9">
    <location>
        <position position="615"/>
    </location>
    <ligand>
        <name>FAD</name>
        <dbReference type="ChEBI" id="CHEBI:57692"/>
    </ligand>
</feature>
<dbReference type="InterPro" id="IPR008254">
    <property type="entry name" value="Flavodoxin/NO_synth"/>
</dbReference>
<evidence type="ECO:0000256" key="4">
    <source>
        <dbReference type="ARBA" id="ARBA00022630"/>
    </source>
</evidence>
<dbReference type="Proteomes" id="UP000799302">
    <property type="component" value="Unassembled WGS sequence"/>
</dbReference>
<dbReference type="InterPro" id="IPR028879">
    <property type="entry name" value="NDOR1"/>
</dbReference>
<feature type="binding site" evidence="9">
    <location>
        <begin position="399"/>
        <end position="402"/>
    </location>
    <ligand>
        <name>FAD</name>
        <dbReference type="ChEBI" id="CHEBI:57692"/>
    </ligand>
</feature>
<feature type="binding site" evidence="9">
    <location>
        <position position="369"/>
    </location>
    <ligand>
        <name>FAD</name>
        <dbReference type="ChEBI" id="CHEBI:57692"/>
    </ligand>
</feature>
<dbReference type="SUPFAM" id="SSF52343">
    <property type="entry name" value="Ferredoxin reductase-like, C-terminal NADP-linked domain"/>
    <property type="match status" value="1"/>
</dbReference>
<dbReference type="EC" id="1.18.1.-" evidence="9"/>
<dbReference type="InterPro" id="IPR029039">
    <property type="entry name" value="Flavoprotein-like_sf"/>
</dbReference>
<dbReference type="InterPro" id="IPR001094">
    <property type="entry name" value="Flavdoxin-like"/>
</dbReference>
<comment type="caution">
    <text evidence="9">Lacks conserved residue(s) required for the propagation of feature annotation.</text>
</comment>
<dbReference type="EMBL" id="MU004230">
    <property type="protein sequence ID" value="KAF2674784.1"/>
    <property type="molecule type" value="Genomic_DNA"/>
</dbReference>
<evidence type="ECO:0000256" key="5">
    <source>
        <dbReference type="ARBA" id="ARBA00022643"/>
    </source>
</evidence>
<feature type="binding site" evidence="9">
    <location>
        <begin position="540"/>
        <end position="544"/>
    </location>
    <ligand>
        <name>NADP(+)</name>
        <dbReference type="ChEBI" id="CHEBI:58349"/>
    </ligand>
</feature>
<dbReference type="PROSITE" id="PS51384">
    <property type="entry name" value="FAD_FR"/>
    <property type="match status" value="1"/>
</dbReference>
<keyword evidence="4 9" id="KW-0285">Flavoprotein</keyword>
<dbReference type="SUPFAM" id="SSF63380">
    <property type="entry name" value="Riboflavin synthase domain-like"/>
    <property type="match status" value="1"/>
</dbReference>
<evidence type="ECO:0000256" key="3">
    <source>
        <dbReference type="ARBA" id="ARBA00022490"/>
    </source>
</evidence>
<dbReference type="InterPro" id="IPR017938">
    <property type="entry name" value="Riboflavin_synthase-like_b-brl"/>
</dbReference>
<feature type="binding site" evidence="9">
    <location>
        <begin position="102"/>
        <end position="111"/>
    </location>
    <ligand>
        <name>FMN</name>
        <dbReference type="ChEBI" id="CHEBI:58210"/>
    </ligand>
</feature>
<proteinExistence type="inferred from homology"/>
<feature type="domain" description="Flavodoxin-like" evidence="10">
    <location>
        <begin position="11"/>
        <end position="155"/>
    </location>
</feature>
<feature type="binding site" evidence="9">
    <location>
        <position position="137"/>
    </location>
    <ligand>
        <name>FMN</name>
        <dbReference type="ChEBI" id="CHEBI:58210"/>
    </ligand>
</feature>
<dbReference type="GO" id="GO:0050661">
    <property type="term" value="F:NADP binding"/>
    <property type="evidence" value="ECO:0007669"/>
    <property type="project" value="UniProtKB-UniRule"/>
</dbReference>
<comment type="subcellular location">
    <subcellularLocation>
        <location evidence="9">Cytoplasm</location>
    </subcellularLocation>
    <subcellularLocation>
        <location evidence="9">Mitochondrion</location>
    </subcellularLocation>
    <text evidence="9">Relocalizes to mitochondria after H(2)O(2) exposure.</text>
</comment>
<feature type="binding site" evidence="9">
    <location>
        <begin position="64"/>
        <end position="67"/>
    </location>
    <ligand>
        <name>FMN</name>
        <dbReference type="ChEBI" id="CHEBI:58210"/>
    </ligand>
</feature>
<dbReference type="InterPro" id="IPR001433">
    <property type="entry name" value="OxRdtase_FAD/NAD-bd"/>
</dbReference>
<dbReference type="GO" id="GO:0005739">
    <property type="term" value="C:mitochondrion"/>
    <property type="evidence" value="ECO:0007669"/>
    <property type="project" value="UniProtKB-SubCell"/>
</dbReference>
<dbReference type="SUPFAM" id="SSF52218">
    <property type="entry name" value="Flavoproteins"/>
    <property type="match status" value="1"/>
</dbReference>
<dbReference type="Gene3D" id="3.40.50.360">
    <property type="match status" value="1"/>
</dbReference>
<keyword evidence="9" id="KW-0496">Mitochondrion</keyword>
<keyword evidence="8 9" id="KW-0560">Oxidoreductase</keyword>
<dbReference type="GO" id="GO:0005829">
    <property type="term" value="C:cytosol"/>
    <property type="evidence" value="ECO:0007669"/>
    <property type="project" value="TreeGrafter"/>
</dbReference>
<evidence type="ECO:0000256" key="1">
    <source>
        <dbReference type="ARBA" id="ARBA00001917"/>
    </source>
</evidence>
<dbReference type="GO" id="GO:0016226">
    <property type="term" value="P:iron-sulfur cluster assembly"/>
    <property type="evidence" value="ECO:0007669"/>
    <property type="project" value="UniProtKB-UniRule"/>
</dbReference>
<evidence type="ECO:0000256" key="6">
    <source>
        <dbReference type="ARBA" id="ARBA00022827"/>
    </source>
</evidence>
<dbReference type="GO" id="GO:0010181">
    <property type="term" value="F:FMN binding"/>
    <property type="evidence" value="ECO:0007669"/>
    <property type="project" value="UniProtKB-UniRule"/>
</dbReference>
<name>A0A6A6UV01_9PEZI</name>
<dbReference type="Pfam" id="PF00175">
    <property type="entry name" value="NAD_binding_1"/>
    <property type="match status" value="1"/>
</dbReference>
<evidence type="ECO:0000313" key="13">
    <source>
        <dbReference type="Proteomes" id="UP000799302"/>
    </source>
</evidence>
<dbReference type="PROSITE" id="PS50902">
    <property type="entry name" value="FLAVODOXIN_LIKE"/>
    <property type="match status" value="1"/>
</dbReference>
<evidence type="ECO:0000313" key="12">
    <source>
        <dbReference type="EMBL" id="KAF2674784.1"/>
    </source>
</evidence>
<dbReference type="InterPro" id="IPR003097">
    <property type="entry name" value="CysJ-like_FAD-binding"/>
</dbReference>
<dbReference type="GO" id="GO:0160246">
    <property type="term" value="F:NADPH-iron-sulfur [2Fe-2S] protein oxidoreductase activity"/>
    <property type="evidence" value="ECO:0007669"/>
    <property type="project" value="InterPro"/>
</dbReference>
<dbReference type="AlphaFoldDB" id="A0A6A6UV01"/>
<feature type="binding site" evidence="9">
    <location>
        <begin position="17"/>
        <end position="22"/>
    </location>
    <ligand>
        <name>FMN</name>
        <dbReference type="ChEBI" id="CHEBI:58210"/>
    </ligand>
</feature>
<keyword evidence="5 9" id="KW-0288">FMN</keyword>
<comment type="catalytic activity">
    <reaction evidence="9">
        <text>2 oxidized [2Fe-2S]-[protein] + NADPH = 2 reduced [2Fe-2S]-[protein] + NADP(+) + H(+)</text>
        <dbReference type="Rhea" id="RHEA:67716"/>
        <dbReference type="Rhea" id="RHEA-COMP:17327"/>
        <dbReference type="Rhea" id="RHEA-COMP:17328"/>
        <dbReference type="ChEBI" id="CHEBI:15378"/>
        <dbReference type="ChEBI" id="CHEBI:33737"/>
        <dbReference type="ChEBI" id="CHEBI:33738"/>
        <dbReference type="ChEBI" id="CHEBI:57783"/>
        <dbReference type="ChEBI" id="CHEBI:58349"/>
    </reaction>
</comment>
<keyword evidence="13" id="KW-1185">Reference proteome</keyword>
<dbReference type="OrthoDB" id="1856718at2759"/>
<dbReference type="FunFam" id="1.20.990.10:FF:000013">
    <property type="entry name" value="NADPH-dependent diflavin oxidoreductase 1"/>
    <property type="match status" value="1"/>
</dbReference>
<dbReference type="InterPro" id="IPR001709">
    <property type="entry name" value="Flavoprot_Pyr_Nucl_cyt_Rdtase"/>
</dbReference>
<dbReference type="InterPro" id="IPR023173">
    <property type="entry name" value="NADPH_Cyt_P450_Rdtase_alpha"/>
</dbReference>
<dbReference type="PANTHER" id="PTHR19384">
    <property type="entry name" value="NITRIC OXIDE SYNTHASE-RELATED"/>
    <property type="match status" value="1"/>
</dbReference>
<gene>
    <name evidence="9" type="primary">TAH18</name>
    <name evidence="12" type="ORF">BT63DRAFT_462334</name>
</gene>
<dbReference type="PANTHER" id="PTHR19384:SF10">
    <property type="entry name" value="NADPH-DEPENDENT DIFLAVIN OXIDOREDUCTASE 1"/>
    <property type="match status" value="1"/>
</dbReference>